<evidence type="ECO:0000256" key="3">
    <source>
        <dbReference type="SAM" id="SignalP"/>
    </source>
</evidence>
<proteinExistence type="predicted"/>
<dbReference type="PANTHER" id="PTHR30404">
    <property type="entry name" value="N-ACETYLMURAMOYL-L-ALANINE AMIDASE"/>
    <property type="match status" value="1"/>
</dbReference>
<dbReference type="SUPFAM" id="SSF53187">
    <property type="entry name" value="Zn-dependent exopeptidases"/>
    <property type="match status" value="1"/>
</dbReference>
<dbReference type="AlphaFoldDB" id="A0AA41U4C4"/>
<dbReference type="Pfam" id="PF01520">
    <property type="entry name" value="Amidase_3"/>
    <property type="match status" value="1"/>
</dbReference>
<feature type="compositionally biased region" description="Low complexity" evidence="2">
    <location>
        <begin position="28"/>
        <end position="40"/>
    </location>
</feature>
<accession>A0AA41U4C4</accession>
<dbReference type="InterPro" id="IPR050695">
    <property type="entry name" value="N-acetylmuramoyl_amidase_3"/>
</dbReference>
<dbReference type="Gene3D" id="3.40.630.40">
    <property type="entry name" value="Zn-dependent exopeptidases"/>
    <property type="match status" value="1"/>
</dbReference>
<dbReference type="Proteomes" id="UP001165378">
    <property type="component" value="Unassembled WGS sequence"/>
</dbReference>
<evidence type="ECO:0000256" key="1">
    <source>
        <dbReference type="ARBA" id="ARBA00022801"/>
    </source>
</evidence>
<dbReference type="GO" id="GO:0009253">
    <property type="term" value="P:peptidoglycan catabolic process"/>
    <property type="evidence" value="ECO:0007669"/>
    <property type="project" value="InterPro"/>
</dbReference>
<dbReference type="InterPro" id="IPR002508">
    <property type="entry name" value="MurNAc-LAA_cat"/>
</dbReference>
<dbReference type="RefSeq" id="WP_235057527.1">
    <property type="nucleotide sequence ID" value="NZ_JAKFHA010000038.1"/>
</dbReference>
<evidence type="ECO:0000313" key="5">
    <source>
        <dbReference type="EMBL" id="MCF2532755.1"/>
    </source>
</evidence>
<keyword evidence="3" id="KW-0732">Signal</keyword>
<evidence type="ECO:0000256" key="2">
    <source>
        <dbReference type="SAM" id="MobiDB-lite"/>
    </source>
</evidence>
<feature type="domain" description="MurNAc-LAA" evidence="4">
    <location>
        <begin position="192"/>
        <end position="319"/>
    </location>
</feature>
<feature type="compositionally biased region" description="Low complexity" evidence="2">
    <location>
        <begin position="87"/>
        <end position="110"/>
    </location>
</feature>
<dbReference type="CDD" id="cd02696">
    <property type="entry name" value="MurNAc-LAA"/>
    <property type="match status" value="1"/>
</dbReference>
<sequence length="326" mass="32202">MAVALGVLALLAGTAVAVGWPDGGGTSITSAGSSSADGSAAGPGTGPGTGTGPTAEILPTGGGATAPLPGPPATAVGPGSDVGGATPGTATTRAVPPGTGTKPLTGKTVVIDPGHNPGNTRHTAEINRQVEAGGFKKECDTTGTETNAGYSEAKFTLDVAARAREALTAMGARVLFTWDGDRAYGPCVDERARIGNAAKADAVVSIHGDGASASGTGFHVIVPSEVRSGGTDTRPIMAPSRALGDALAQAFAQATGARPANYVGQNGIDVRGDLGGLNLSTVPKVFIECGNMRNSVDAARMSDPAWRQKAAEGIANGIRDHLTKGT</sequence>
<gene>
    <name evidence="5" type="ORF">LZ495_36860</name>
</gene>
<feature type="compositionally biased region" description="Gly residues" evidence="2">
    <location>
        <begin position="41"/>
        <end position="51"/>
    </location>
</feature>
<organism evidence="5 6">
    <name type="scientific">Yinghuangia soli</name>
    <dbReference type="NCBI Taxonomy" id="2908204"/>
    <lineage>
        <taxon>Bacteria</taxon>
        <taxon>Bacillati</taxon>
        <taxon>Actinomycetota</taxon>
        <taxon>Actinomycetes</taxon>
        <taxon>Kitasatosporales</taxon>
        <taxon>Streptomycetaceae</taxon>
        <taxon>Yinghuangia</taxon>
    </lineage>
</organism>
<dbReference type="PANTHER" id="PTHR30404:SF0">
    <property type="entry name" value="N-ACETYLMURAMOYL-L-ALANINE AMIDASE AMIC"/>
    <property type="match status" value="1"/>
</dbReference>
<name>A0AA41U4C4_9ACTN</name>
<feature type="region of interest" description="Disordered" evidence="2">
    <location>
        <begin position="28"/>
        <end position="122"/>
    </location>
</feature>
<evidence type="ECO:0000259" key="4">
    <source>
        <dbReference type="SMART" id="SM00646"/>
    </source>
</evidence>
<protein>
    <submittedName>
        <fullName evidence="5">N-acetylmuramoyl-L-alanine amidase</fullName>
    </submittedName>
</protein>
<dbReference type="SMART" id="SM00646">
    <property type="entry name" value="Ami_3"/>
    <property type="match status" value="1"/>
</dbReference>
<feature type="signal peptide" evidence="3">
    <location>
        <begin position="1"/>
        <end position="17"/>
    </location>
</feature>
<keyword evidence="1" id="KW-0378">Hydrolase</keyword>
<comment type="caution">
    <text evidence="5">The sequence shown here is derived from an EMBL/GenBank/DDBJ whole genome shotgun (WGS) entry which is preliminary data.</text>
</comment>
<dbReference type="GO" id="GO:0030288">
    <property type="term" value="C:outer membrane-bounded periplasmic space"/>
    <property type="evidence" value="ECO:0007669"/>
    <property type="project" value="TreeGrafter"/>
</dbReference>
<keyword evidence="6" id="KW-1185">Reference proteome</keyword>
<dbReference type="GO" id="GO:0008745">
    <property type="term" value="F:N-acetylmuramoyl-L-alanine amidase activity"/>
    <property type="evidence" value="ECO:0007669"/>
    <property type="project" value="InterPro"/>
</dbReference>
<dbReference type="EMBL" id="JAKFHA010000038">
    <property type="protein sequence ID" value="MCF2532755.1"/>
    <property type="molecule type" value="Genomic_DNA"/>
</dbReference>
<evidence type="ECO:0000313" key="6">
    <source>
        <dbReference type="Proteomes" id="UP001165378"/>
    </source>
</evidence>
<feature type="chain" id="PRO_5041352453" evidence="3">
    <location>
        <begin position="18"/>
        <end position="326"/>
    </location>
</feature>
<reference evidence="5" key="1">
    <citation type="submission" date="2022-01" db="EMBL/GenBank/DDBJ databases">
        <title>Genome-Based Taxonomic Classification of the Phylum Actinobacteria.</title>
        <authorList>
            <person name="Gao Y."/>
        </authorList>
    </citation>
    <scope>NUCLEOTIDE SEQUENCE</scope>
    <source>
        <strain evidence="5">KLBMP 8922</strain>
    </source>
</reference>